<dbReference type="InterPro" id="IPR000626">
    <property type="entry name" value="Ubiquitin-like_dom"/>
</dbReference>
<feature type="domain" description="Ubiquitin-like" evidence="1">
    <location>
        <begin position="265"/>
        <end position="336"/>
    </location>
</feature>
<keyword evidence="3" id="KW-1185">Reference proteome</keyword>
<accession>A0ABD2HV42</accession>
<dbReference type="SMART" id="SM00213">
    <property type="entry name" value="UBQ"/>
    <property type="match status" value="3"/>
</dbReference>
<dbReference type="InterPro" id="IPR029071">
    <property type="entry name" value="Ubiquitin-like_domsf"/>
</dbReference>
<dbReference type="InterPro" id="IPR039120">
    <property type="entry name" value="UBFD1"/>
</dbReference>
<evidence type="ECO:0000313" key="3">
    <source>
        <dbReference type="Proteomes" id="UP001620645"/>
    </source>
</evidence>
<feature type="domain" description="Ubiquitin-like" evidence="1">
    <location>
        <begin position="21"/>
        <end position="85"/>
    </location>
</feature>
<gene>
    <name evidence="2" type="ORF">niasHS_018072</name>
</gene>
<evidence type="ECO:0000313" key="2">
    <source>
        <dbReference type="EMBL" id="KAL3069347.1"/>
    </source>
</evidence>
<dbReference type="EMBL" id="JBICCN010000429">
    <property type="protein sequence ID" value="KAL3069347.1"/>
    <property type="molecule type" value="Genomic_DNA"/>
</dbReference>
<dbReference type="PANTHER" id="PTHR16470">
    <property type="entry name" value="UBIQUITIN DOMAIN-CONTAINING PROTEIN UBFD1"/>
    <property type="match status" value="1"/>
</dbReference>
<comment type="caution">
    <text evidence="2">The sequence shown here is derived from an EMBL/GenBank/DDBJ whole genome shotgun (WGS) entry which is preliminary data.</text>
</comment>
<dbReference type="SUPFAM" id="SSF54236">
    <property type="entry name" value="Ubiquitin-like"/>
    <property type="match status" value="3"/>
</dbReference>
<dbReference type="PROSITE" id="PS50053">
    <property type="entry name" value="UBIQUITIN_2"/>
    <property type="match status" value="3"/>
</dbReference>
<dbReference type="Gene3D" id="3.10.20.90">
    <property type="entry name" value="Phosphatidylinositol 3-kinase Catalytic Subunit, Chain A, domain 1"/>
    <property type="match status" value="3"/>
</dbReference>
<dbReference type="Proteomes" id="UP001620645">
    <property type="component" value="Unassembled WGS sequence"/>
</dbReference>
<protein>
    <recommendedName>
        <fullName evidence="1">Ubiquitin-like domain-containing protein</fullName>
    </recommendedName>
</protein>
<name>A0ABD2HV42_HETSC</name>
<dbReference type="AlphaFoldDB" id="A0ABD2HV42"/>
<dbReference type="Pfam" id="PF00240">
    <property type="entry name" value="ubiquitin"/>
    <property type="match status" value="2"/>
</dbReference>
<organism evidence="2 3">
    <name type="scientific">Heterodera schachtii</name>
    <name type="common">Sugarbeet cyst nematode worm</name>
    <name type="synonym">Tylenchus schachtii</name>
    <dbReference type="NCBI Taxonomy" id="97005"/>
    <lineage>
        <taxon>Eukaryota</taxon>
        <taxon>Metazoa</taxon>
        <taxon>Ecdysozoa</taxon>
        <taxon>Nematoda</taxon>
        <taxon>Chromadorea</taxon>
        <taxon>Rhabditida</taxon>
        <taxon>Tylenchina</taxon>
        <taxon>Tylenchomorpha</taxon>
        <taxon>Tylenchoidea</taxon>
        <taxon>Heteroderidae</taxon>
        <taxon>Heteroderinae</taxon>
        <taxon>Heterodera</taxon>
    </lineage>
</organism>
<sequence>MLIMLMMMPSSLSAPPAPSMIDITVKYWYRRDEKILSVDMNKTDTVADLKTRIEKELKIVPERQKLKQGYCDSVWLNNNDTLEHLVRDPTIFLSIIKLDQFEITLKYGNEWNSIEVQKTDTVAQLREKAKDIFNIPLERLIMSKFDRDYAIGDNENTMDECDIDEDETICVSWDKFEIKVKFGKKEWPVEVEATEWLVQLMKKIKDLTGIPTERQKLRFPDKTEIVYQYHNMMVNDIVKGDTISMSSDAFKISVSYELESPCNKNSLVVKEGPHYKNGSVKVEVYGEETVKIVKGKIKAMIEERTDEKLKGRMELKNSNGEILENDKTMDDYGTMDTLHCAEKTKYYLVISFFLCNFSHFGVLYPRF</sequence>
<dbReference type="CDD" id="cd17039">
    <property type="entry name" value="Ubl_ubiquitin_like"/>
    <property type="match status" value="1"/>
</dbReference>
<dbReference type="PANTHER" id="PTHR16470:SF0">
    <property type="entry name" value="UBIQUITIN DOMAIN-CONTAINING PROTEIN UBFD1"/>
    <property type="match status" value="1"/>
</dbReference>
<evidence type="ECO:0000259" key="1">
    <source>
        <dbReference type="PROSITE" id="PS50053"/>
    </source>
</evidence>
<proteinExistence type="predicted"/>
<feature type="domain" description="Ubiquitin-like" evidence="1">
    <location>
        <begin position="101"/>
        <end position="169"/>
    </location>
</feature>
<reference evidence="2 3" key="1">
    <citation type="submission" date="2024-10" db="EMBL/GenBank/DDBJ databases">
        <authorList>
            <person name="Kim D."/>
        </authorList>
    </citation>
    <scope>NUCLEOTIDE SEQUENCE [LARGE SCALE GENOMIC DNA]</scope>
    <source>
        <strain evidence="2">Taebaek</strain>
    </source>
</reference>